<dbReference type="NCBIfam" id="TIGR00049">
    <property type="entry name" value="iron-sulfur cluster assembly accessory protein"/>
    <property type="match status" value="1"/>
</dbReference>
<comment type="similarity">
    <text evidence="1">Belongs to the HesB/IscA family.</text>
</comment>
<dbReference type="InterPro" id="IPR016092">
    <property type="entry name" value="ATAP"/>
</dbReference>
<protein>
    <submittedName>
        <fullName evidence="3">Iron-binding apoprotein IscA</fullName>
    </submittedName>
</protein>
<sequence>MFGIPGKSPISMTPNAIRQITRLMDKEGRAGLRIGVKKGGCAGMEYTMDYVDQADPNDEVVTQDGACVMIAPMAQMFLFGTEIDYETSLLESGFRFNNPNVADACGCGESIKFKDVEELDPDAITTTR</sequence>
<feature type="domain" description="Core" evidence="2">
    <location>
        <begin position="10"/>
        <end position="109"/>
    </location>
</feature>
<dbReference type="Proteomes" id="UP000192330">
    <property type="component" value="Unassembled WGS sequence"/>
</dbReference>
<dbReference type="InterPro" id="IPR035903">
    <property type="entry name" value="HesB-like_dom_sf"/>
</dbReference>
<name>A0A1W2BP17_9RHOB</name>
<dbReference type="RefSeq" id="WP_084352735.1">
    <property type="nucleotide sequence ID" value="NZ_FWYD01000004.1"/>
</dbReference>
<dbReference type="InterPro" id="IPR000361">
    <property type="entry name" value="ATAP_core_dom"/>
</dbReference>
<dbReference type="STRING" id="1387277.SAMN06295998_104192"/>
<dbReference type="Gene3D" id="2.60.300.12">
    <property type="entry name" value="HesB-like domain"/>
    <property type="match status" value="1"/>
</dbReference>
<keyword evidence="4" id="KW-1185">Reference proteome</keyword>
<dbReference type="OrthoDB" id="9801228at2"/>
<accession>A0A1W2BP17</accession>
<dbReference type="SUPFAM" id="SSF89360">
    <property type="entry name" value="HesB-like domain"/>
    <property type="match status" value="1"/>
</dbReference>
<dbReference type="PANTHER" id="PTHR10072:SF41">
    <property type="entry name" value="IRON-SULFUR CLUSTER ASSEMBLY 1 HOMOLOG, MITOCHONDRIAL"/>
    <property type="match status" value="1"/>
</dbReference>
<dbReference type="InterPro" id="IPR050322">
    <property type="entry name" value="Fe-S_cluster_asmbl/transfer"/>
</dbReference>
<dbReference type="GO" id="GO:0016226">
    <property type="term" value="P:iron-sulfur cluster assembly"/>
    <property type="evidence" value="ECO:0007669"/>
    <property type="project" value="InterPro"/>
</dbReference>
<evidence type="ECO:0000313" key="3">
    <source>
        <dbReference type="EMBL" id="SMC74268.1"/>
    </source>
</evidence>
<dbReference type="EMBL" id="FWYD01000004">
    <property type="protein sequence ID" value="SMC74268.1"/>
    <property type="molecule type" value="Genomic_DNA"/>
</dbReference>
<evidence type="ECO:0000256" key="1">
    <source>
        <dbReference type="ARBA" id="ARBA00006718"/>
    </source>
</evidence>
<organism evidence="3 4">
    <name type="scientific">Primorskyibacter flagellatus</name>
    <dbReference type="NCBI Taxonomy" id="1387277"/>
    <lineage>
        <taxon>Bacteria</taxon>
        <taxon>Pseudomonadati</taxon>
        <taxon>Pseudomonadota</taxon>
        <taxon>Alphaproteobacteria</taxon>
        <taxon>Rhodobacterales</taxon>
        <taxon>Roseobacteraceae</taxon>
        <taxon>Primorskyibacter</taxon>
    </lineage>
</organism>
<dbReference type="AlphaFoldDB" id="A0A1W2BP17"/>
<dbReference type="Pfam" id="PF01521">
    <property type="entry name" value="Fe-S_biosyn"/>
    <property type="match status" value="1"/>
</dbReference>
<gene>
    <name evidence="3" type="ORF">SAMN06295998_104192</name>
</gene>
<evidence type="ECO:0000313" key="4">
    <source>
        <dbReference type="Proteomes" id="UP000192330"/>
    </source>
</evidence>
<evidence type="ECO:0000259" key="2">
    <source>
        <dbReference type="Pfam" id="PF01521"/>
    </source>
</evidence>
<dbReference type="GO" id="GO:0051537">
    <property type="term" value="F:2 iron, 2 sulfur cluster binding"/>
    <property type="evidence" value="ECO:0007669"/>
    <property type="project" value="TreeGrafter"/>
</dbReference>
<reference evidence="3 4" key="1">
    <citation type="submission" date="2017-04" db="EMBL/GenBank/DDBJ databases">
        <authorList>
            <person name="Afonso C.L."/>
            <person name="Miller P.J."/>
            <person name="Scott M.A."/>
            <person name="Spackman E."/>
            <person name="Goraichik I."/>
            <person name="Dimitrov K.M."/>
            <person name="Suarez D.L."/>
            <person name="Swayne D.E."/>
        </authorList>
    </citation>
    <scope>NUCLEOTIDE SEQUENCE [LARGE SCALE GENOMIC DNA]</scope>
    <source>
        <strain evidence="3 4">CGMCC 1.12644</strain>
    </source>
</reference>
<dbReference type="GO" id="GO:0005737">
    <property type="term" value="C:cytoplasm"/>
    <property type="evidence" value="ECO:0007669"/>
    <property type="project" value="TreeGrafter"/>
</dbReference>
<dbReference type="PANTHER" id="PTHR10072">
    <property type="entry name" value="IRON-SULFUR CLUSTER ASSEMBLY PROTEIN"/>
    <property type="match status" value="1"/>
</dbReference>
<proteinExistence type="inferred from homology"/>